<feature type="transmembrane region" description="Helical" evidence="10">
    <location>
        <begin position="302"/>
        <end position="325"/>
    </location>
</feature>
<evidence type="ECO:0000256" key="8">
    <source>
        <dbReference type="ARBA" id="ARBA00023136"/>
    </source>
</evidence>
<keyword evidence="3" id="KW-1003">Cell membrane</keyword>
<evidence type="ECO:0000256" key="5">
    <source>
        <dbReference type="ARBA" id="ARBA00022856"/>
    </source>
</evidence>
<gene>
    <name evidence="12" type="primary">opp3C</name>
    <name evidence="12" type="ORF">ACFQRG_08935</name>
</gene>
<dbReference type="SUPFAM" id="SSF161098">
    <property type="entry name" value="MetI-like"/>
    <property type="match status" value="1"/>
</dbReference>
<evidence type="ECO:0000256" key="3">
    <source>
        <dbReference type="ARBA" id="ARBA00022475"/>
    </source>
</evidence>
<feature type="domain" description="ABC transmembrane type-1" evidence="11">
    <location>
        <begin position="136"/>
        <end position="325"/>
    </location>
</feature>
<feature type="transmembrane region" description="Helical" evidence="10">
    <location>
        <begin position="138"/>
        <end position="163"/>
    </location>
</feature>
<evidence type="ECO:0000256" key="2">
    <source>
        <dbReference type="ARBA" id="ARBA00022448"/>
    </source>
</evidence>
<dbReference type="Pfam" id="PF12911">
    <property type="entry name" value="OppC_N"/>
    <property type="match status" value="1"/>
</dbReference>
<feature type="transmembrane region" description="Helical" evidence="10">
    <location>
        <begin position="175"/>
        <end position="193"/>
    </location>
</feature>
<dbReference type="InterPro" id="IPR025966">
    <property type="entry name" value="OppC_N"/>
</dbReference>
<keyword evidence="13" id="KW-1185">Reference proteome</keyword>
<proteinExistence type="inferred from homology"/>
<dbReference type="Gene3D" id="1.10.3720.10">
    <property type="entry name" value="MetI-like"/>
    <property type="match status" value="1"/>
</dbReference>
<dbReference type="InterPro" id="IPR000515">
    <property type="entry name" value="MetI-like"/>
</dbReference>
<feature type="transmembrane region" description="Helical" evidence="10">
    <location>
        <begin position="257"/>
        <end position="282"/>
    </location>
</feature>
<dbReference type="NCBIfam" id="NF045475">
    <property type="entry name" value="Opp3C"/>
    <property type="match status" value="1"/>
</dbReference>
<dbReference type="PROSITE" id="PS50928">
    <property type="entry name" value="ABC_TM1"/>
    <property type="match status" value="1"/>
</dbReference>
<keyword evidence="4 10" id="KW-0812">Transmembrane</keyword>
<comment type="similarity">
    <text evidence="9">Belongs to the binding-protein-dependent transport system permease family. OppBC subfamily.</text>
</comment>
<feature type="transmembrane region" description="Helical" evidence="10">
    <location>
        <begin position="46"/>
        <end position="67"/>
    </location>
</feature>
<keyword evidence="2 10" id="KW-0813">Transport</keyword>
<evidence type="ECO:0000256" key="4">
    <source>
        <dbReference type="ARBA" id="ARBA00022692"/>
    </source>
</evidence>
<dbReference type="PANTHER" id="PTHR43386">
    <property type="entry name" value="OLIGOPEPTIDE TRANSPORT SYSTEM PERMEASE PROTEIN APPC"/>
    <property type="match status" value="1"/>
</dbReference>
<dbReference type="InterPro" id="IPR050366">
    <property type="entry name" value="BP-dependent_transpt_permease"/>
</dbReference>
<dbReference type="EMBL" id="JBHTCO010000010">
    <property type="protein sequence ID" value="MFC7393087.1"/>
    <property type="molecule type" value="Genomic_DNA"/>
</dbReference>
<reference evidence="13" key="1">
    <citation type="journal article" date="2019" name="Int. J. Syst. Evol. Microbiol.">
        <title>The Global Catalogue of Microorganisms (GCM) 10K type strain sequencing project: providing services to taxonomists for standard genome sequencing and annotation.</title>
        <authorList>
            <consortium name="The Broad Institute Genomics Platform"/>
            <consortium name="The Broad Institute Genome Sequencing Center for Infectious Disease"/>
            <person name="Wu L."/>
            <person name="Ma J."/>
        </authorList>
    </citation>
    <scope>NUCLEOTIDE SEQUENCE [LARGE SCALE GENOMIC DNA]</scope>
    <source>
        <strain evidence="13">CGMCC 1.16305</strain>
    </source>
</reference>
<accession>A0ABW2PUM9</accession>
<dbReference type="RefSeq" id="WP_380965537.1">
    <property type="nucleotide sequence ID" value="NZ_JBHTCO010000010.1"/>
</dbReference>
<dbReference type="Proteomes" id="UP001596505">
    <property type="component" value="Unassembled WGS sequence"/>
</dbReference>
<organism evidence="12 13">
    <name type="scientific">Scopulibacillus cellulosilyticus</name>
    <dbReference type="NCBI Taxonomy" id="2665665"/>
    <lineage>
        <taxon>Bacteria</taxon>
        <taxon>Bacillati</taxon>
        <taxon>Bacillota</taxon>
        <taxon>Bacilli</taxon>
        <taxon>Bacillales</taxon>
        <taxon>Sporolactobacillaceae</taxon>
        <taxon>Scopulibacillus</taxon>
    </lineage>
</organism>
<protein>
    <submittedName>
        <fullName evidence="12">Oligopeptide ABC transporter permease</fullName>
    </submittedName>
</protein>
<sequence>MAITNRELTEDMFQPAEIDASKNEEIAGESTSFWKDAMRRLAKNKAAVVSAVVIVLLIIMAIFGPMMNKYGYDDQDLSRANLPPKIPFLADVHWLPFDGIDSNGIDQYKAKNIKADFWLGTDKFGRDQWTRIWKGTQISLFIAFAAAIIDLVIGVAYGGISAYFGGRVDNIMQRIIEVLMGIPQLIILILAIMVLKPGIVSIIIAMVITGWTTMARIVRGQILKLKGNEYVLASRTLGAGHKRLILKHLLPNSLGQIIITTMFTVPNAIFFEAFLSFIGLGIPVPKASLGTLINDGFQSLQIFPFQVLWPAVVISLLLIAFNLLGDGLRDAFDPKQRK</sequence>
<dbReference type="CDD" id="cd06261">
    <property type="entry name" value="TM_PBP2"/>
    <property type="match status" value="1"/>
</dbReference>
<evidence type="ECO:0000313" key="12">
    <source>
        <dbReference type="EMBL" id="MFC7393087.1"/>
    </source>
</evidence>
<comment type="subcellular location">
    <subcellularLocation>
        <location evidence="1 10">Cell membrane</location>
        <topology evidence="1 10">Multi-pass membrane protein</topology>
    </subcellularLocation>
</comment>
<keyword evidence="8 10" id="KW-0472">Membrane</keyword>
<evidence type="ECO:0000256" key="6">
    <source>
        <dbReference type="ARBA" id="ARBA00022927"/>
    </source>
</evidence>
<keyword evidence="5" id="KW-0571">Peptide transport</keyword>
<keyword evidence="6" id="KW-0653">Protein transport</keyword>
<comment type="caution">
    <text evidence="12">The sequence shown here is derived from an EMBL/GenBank/DDBJ whole genome shotgun (WGS) entry which is preliminary data.</text>
</comment>
<keyword evidence="7 10" id="KW-1133">Transmembrane helix</keyword>
<name>A0ABW2PUM9_9BACL</name>
<evidence type="ECO:0000256" key="9">
    <source>
        <dbReference type="ARBA" id="ARBA00024202"/>
    </source>
</evidence>
<dbReference type="Pfam" id="PF00528">
    <property type="entry name" value="BPD_transp_1"/>
    <property type="match status" value="1"/>
</dbReference>
<evidence type="ECO:0000256" key="1">
    <source>
        <dbReference type="ARBA" id="ARBA00004651"/>
    </source>
</evidence>
<feature type="transmembrane region" description="Helical" evidence="10">
    <location>
        <begin position="199"/>
        <end position="218"/>
    </location>
</feature>
<evidence type="ECO:0000256" key="7">
    <source>
        <dbReference type="ARBA" id="ARBA00022989"/>
    </source>
</evidence>
<evidence type="ECO:0000256" key="10">
    <source>
        <dbReference type="RuleBase" id="RU363032"/>
    </source>
</evidence>
<evidence type="ECO:0000313" key="13">
    <source>
        <dbReference type="Proteomes" id="UP001596505"/>
    </source>
</evidence>
<dbReference type="PANTHER" id="PTHR43386:SF24">
    <property type="entry name" value="OLIGOPEPTIDE TRANSPORT SYSTEM PERMEASE PROTEIN AMID"/>
    <property type="match status" value="1"/>
</dbReference>
<dbReference type="InterPro" id="IPR035906">
    <property type="entry name" value="MetI-like_sf"/>
</dbReference>
<evidence type="ECO:0000259" key="11">
    <source>
        <dbReference type="PROSITE" id="PS50928"/>
    </source>
</evidence>